<dbReference type="PRINTS" id="PR00364">
    <property type="entry name" value="DISEASERSIST"/>
</dbReference>
<evidence type="ECO:0000256" key="2">
    <source>
        <dbReference type="ARBA" id="ARBA00023027"/>
    </source>
</evidence>
<dbReference type="SMART" id="SM00255">
    <property type="entry name" value="TIR"/>
    <property type="match status" value="1"/>
</dbReference>
<evidence type="ECO:0000256" key="1">
    <source>
        <dbReference type="ARBA" id="ARBA00022821"/>
    </source>
</evidence>
<dbReference type="Proteomes" id="UP000289738">
    <property type="component" value="Chromosome B03"/>
</dbReference>
<dbReference type="InterPro" id="IPR027417">
    <property type="entry name" value="P-loop_NTPase"/>
</dbReference>
<dbReference type="FunFam" id="3.40.50.10140:FF:000007">
    <property type="entry name" value="Disease resistance protein (TIR-NBS-LRR class)"/>
    <property type="match status" value="1"/>
</dbReference>
<gene>
    <name evidence="5" type="ORF">Ahy_B03g067832</name>
</gene>
<reference evidence="5 6" key="1">
    <citation type="submission" date="2019-01" db="EMBL/GenBank/DDBJ databases">
        <title>Sequencing of cultivated peanut Arachis hypogaea provides insights into genome evolution and oil improvement.</title>
        <authorList>
            <person name="Chen X."/>
        </authorList>
    </citation>
    <scope>NUCLEOTIDE SEQUENCE [LARGE SCALE GENOMIC DNA]</scope>
    <source>
        <strain evidence="6">cv. Fuhuasheng</strain>
        <tissue evidence="5">Leaves</tissue>
    </source>
</reference>
<dbReference type="Gene3D" id="3.40.50.300">
    <property type="entry name" value="P-loop containing nucleotide triphosphate hydrolases"/>
    <property type="match status" value="1"/>
</dbReference>
<protein>
    <recommendedName>
        <fullName evidence="4">TIR domain-containing protein</fullName>
    </recommendedName>
</protein>
<accession>A0A445A876</accession>
<dbReference type="SUPFAM" id="SSF52058">
    <property type="entry name" value="L domain-like"/>
    <property type="match status" value="2"/>
</dbReference>
<dbReference type="Pfam" id="PF23286">
    <property type="entry name" value="LRR_13"/>
    <property type="match status" value="2"/>
</dbReference>
<dbReference type="GO" id="GO:0006952">
    <property type="term" value="P:defense response"/>
    <property type="evidence" value="ECO:0007669"/>
    <property type="project" value="InterPro"/>
</dbReference>
<dbReference type="PANTHER" id="PTHR11017">
    <property type="entry name" value="LEUCINE-RICH REPEAT-CONTAINING PROTEIN"/>
    <property type="match status" value="1"/>
</dbReference>
<keyword evidence="6" id="KW-1185">Reference proteome</keyword>
<dbReference type="SUPFAM" id="SSF52540">
    <property type="entry name" value="P-loop containing nucleoside triphosphate hydrolases"/>
    <property type="match status" value="1"/>
</dbReference>
<evidence type="ECO:0000256" key="3">
    <source>
        <dbReference type="SAM" id="MobiDB-lite"/>
    </source>
</evidence>
<keyword evidence="2" id="KW-0520">NAD</keyword>
<dbReference type="SMART" id="SM00364">
    <property type="entry name" value="LRR_BAC"/>
    <property type="match status" value="4"/>
</dbReference>
<comment type="caution">
    <text evidence="5">The sequence shown here is derived from an EMBL/GenBank/DDBJ whole genome shotgun (WGS) entry which is preliminary data.</text>
</comment>
<organism evidence="5 6">
    <name type="scientific">Arachis hypogaea</name>
    <name type="common">Peanut</name>
    <dbReference type="NCBI Taxonomy" id="3818"/>
    <lineage>
        <taxon>Eukaryota</taxon>
        <taxon>Viridiplantae</taxon>
        <taxon>Streptophyta</taxon>
        <taxon>Embryophyta</taxon>
        <taxon>Tracheophyta</taxon>
        <taxon>Spermatophyta</taxon>
        <taxon>Magnoliopsida</taxon>
        <taxon>eudicotyledons</taxon>
        <taxon>Gunneridae</taxon>
        <taxon>Pentapetalae</taxon>
        <taxon>rosids</taxon>
        <taxon>fabids</taxon>
        <taxon>Fabales</taxon>
        <taxon>Fabaceae</taxon>
        <taxon>Papilionoideae</taxon>
        <taxon>50 kb inversion clade</taxon>
        <taxon>dalbergioids sensu lato</taxon>
        <taxon>Dalbergieae</taxon>
        <taxon>Pterocarpus clade</taxon>
        <taxon>Arachis</taxon>
    </lineage>
</organism>
<evidence type="ECO:0000313" key="5">
    <source>
        <dbReference type="EMBL" id="RYR22522.1"/>
    </source>
</evidence>
<dbReference type="Pfam" id="PF01582">
    <property type="entry name" value="TIR"/>
    <property type="match status" value="1"/>
</dbReference>
<sequence length="1440" mass="164615">MEGSFEQNIQQERISFETRALTHIPPRQLLTEDRMIGLQTRVVEVKSHLYSWYRENKKIEGIKLVQCEEHDWTDTAFEKVKKLRILILRNTNLSCRTIPLPEQLRLLDWKGYPSNSIPSNLKKIVAFSLRHSPLMLEEPFQNFKHLTYMNFSHCESITHFPSVSEARSLRKLILNGCKNLVSFDESVGDLPNLTYLRASKCTKLRKFPSRICLPSLEHLSFNWCRRLGLFPDIVGKMDKPLKICLKATVIQELPDSLVDLVGLRYLDLTSCEKLGYLPSSLFMLPNFVTLKVGGCPQLGGSFARFRESLSTTAECRPSLETLHFSHASLCDEDLQVIMQSFPNLEVLNVSSNNFVSIPACIQESSYLTSLDLSCCLKLQEIPELPSSVRKVDVRHCNSLSANTTSMLWSQVSREINKLQVVMPTSNTKIPEWWDHRTSWKRGRPQDLNFKARGKFPVVALAFVFGEMNYQSVGLHLSIESGDVSSAYQPSHNFTVAENHVLLCDLRLWFSDEEWKRLDAHVEHGNTWKTVEVRCVPDIIPVHWGVYVYKKETSMKDIQFQESEFVDGLYSEQISNWKKSAEELAIASFSESLKTVVKNLKRLMAPREEEQSICLMQQDEDEDEEGEGEDTRHGFTGHPYDALCRNGINTFIDDENLRTGETIRPQLLHSIEASEISIIVFSTNYAASTWCLDELVQILRCHRERNQLVFPVFYKVEPSDVRHQRNTYKEAMDAHGIRFGCHSQKVKEWKEALDETSNMKGFHLKQGYEFKFIQEIVKKALTRIPPRKLLIGDYMVGMQTRVEEVESDLYSWDRVLSNGESPKRKHYNNNTMLGIVGIGGSGKTTLAKALYNSICDQIEGIKLVQCEEHNWTDNAFEKMKKLRILILRNTNLSCRIIPLPEQLRLLDWKGYPSNSIPSNLKKIVAFSLRHSPLMLEKPFQNFKHLTYMNFSHCESITHFPNVSEAQSLRKLILNGCINLVRFDESVGFLPNLTYLRASKCTKLRKFLSRICLPSLEHLSLNWCRRLGLFPDIVGKMDKPLKICLKATAIQELPDSFVDLVGLLYLDLTSCEKLGYLPSSLFMLPNFVTLKVGGCPQLGGSFARFRESLSTTAESCPSLKTLHLSHASLCDEDLHVIMQSFPNLEVLNVSSNNFVSIPACVQESSYLTSLDLSYCLNLQEIPELPSSVRKVDVRHCSSLSANTTNMLWAQVRKEIHKLQVVMPTSNTEIPEWWDYHGSWQGYPQYLNFEVRGKFPVVALAFVFGEMNYQPVGLHLSIDSRDYSAYQPSHNFTVAENHVLLCDLRVLFSDEGWKRLDAHAEHGNKWKTVKVKCVPDIIPVQWGVYVYKEETSMKGIRFSGSQQFGLESVPRSPGSLTKKRLSSAEELAIIASFAESLQNVVEKLKRLMAPIEEDQCLSLMQQDGDEEDENEDEGEEGESDIEA</sequence>
<dbReference type="InterPro" id="IPR032675">
    <property type="entry name" value="LRR_dom_sf"/>
</dbReference>
<dbReference type="InterPro" id="IPR044974">
    <property type="entry name" value="Disease_R_plants"/>
</dbReference>
<dbReference type="InterPro" id="IPR000157">
    <property type="entry name" value="TIR_dom"/>
</dbReference>
<keyword evidence="1" id="KW-0611">Plant defense</keyword>
<dbReference type="EMBL" id="SDMP01000013">
    <property type="protein sequence ID" value="RYR22522.1"/>
    <property type="molecule type" value="Genomic_DNA"/>
</dbReference>
<dbReference type="InterPro" id="IPR035897">
    <property type="entry name" value="Toll_tir_struct_dom_sf"/>
</dbReference>
<feature type="region of interest" description="Disordered" evidence="3">
    <location>
        <begin position="1412"/>
        <end position="1440"/>
    </location>
</feature>
<evidence type="ECO:0000259" key="4">
    <source>
        <dbReference type="PROSITE" id="PS50104"/>
    </source>
</evidence>
<feature type="domain" description="TIR" evidence="4">
    <location>
        <begin position="617"/>
        <end position="783"/>
    </location>
</feature>
<dbReference type="Gene3D" id="3.40.50.10140">
    <property type="entry name" value="Toll/interleukin-1 receptor homology (TIR) domain"/>
    <property type="match status" value="1"/>
</dbReference>
<name>A0A445A876_ARAHY</name>
<proteinExistence type="predicted"/>
<dbReference type="InterPro" id="IPR058546">
    <property type="entry name" value="RPS4B/Roq1-like_LRR"/>
</dbReference>
<dbReference type="Gene3D" id="3.80.10.10">
    <property type="entry name" value="Ribonuclease Inhibitor"/>
    <property type="match status" value="4"/>
</dbReference>
<dbReference type="PROSITE" id="PS50104">
    <property type="entry name" value="TIR"/>
    <property type="match status" value="1"/>
</dbReference>
<evidence type="ECO:0000313" key="6">
    <source>
        <dbReference type="Proteomes" id="UP000289738"/>
    </source>
</evidence>
<dbReference type="PANTHER" id="PTHR11017:SF587">
    <property type="entry name" value="NB-ARC DOMAIN PROTEIN"/>
    <property type="match status" value="1"/>
</dbReference>
<dbReference type="GO" id="GO:0007165">
    <property type="term" value="P:signal transduction"/>
    <property type="evidence" value="ECO:0007669"/>
    <property type="project" value="InterPro"/>
</dbReference>
<dbReference type="SUPFAM" id="SSF52200">
    <property type="entry name" value="Toll/Interleukin receptor TIR domain"/>
    <property type="match status" value="1"/>
</dbReference>
<feature type="compositionally biased region" description="Acidic residues" evidence="3">
    <location>
        <begin position="1420"/>
        <end position="1440"/>
    </location>
</feature>